<keyword evidence="15" id="KW-1185">Reference proteome</keyword>
<dbReference type="Proteomes" id="UP000198635">
    <property type="component" value="Unassembled WGS sequence"/>
</dbReference>
<dbReference type="Gene3D" id="3.30.450.20">
    <property type="entry name" value="PAS domain"/>
    <property type="match status" value="1"/>
</dbReference>
<evidence type="ECO:0000313" key="15">
    <source>
        <dbReference type="Proteomes" id="UP000198635"/>
    </source>
</evidence>
<dbReference type="InterPro" id="IPR033480">
    <property type="entry name" value="sCache_2"/>
</dbReference>
<evidence type="ECO:0000256" key="6">
    <source>
        <dbReference type="ARBA" id="ARBA00023136"/>
    </source>
</evidence>
<keyword evidence="3" id="KW-0997">Cell inner membrane</keyword>
<evidence type="ECO:0000256" key="3">
    <source>
        <dbReference type="ARBA" id="ARBA00022519"/>
    </source>
</evidence>
<evidence type="ECO:0000256" key="4">
    <source>
        <dbReference type="ARBA" id="ARBA00022692"/>
    </source>
</evidence>
<protein>
    <submittedName>
        <fullName evidence="14">Methyl-accepting chemotaxis sensory transducer with Cache sensor</fullName>
    </submittedName>
</protein>
<evidence type="ECO:0000256" key="7">
    <source>
        <dbReference type="ARBA" id="ARBA00023224"/>
    </source>
</evidence>
<dbReference type="InterPro" id="IPR000727">
    <property type="entry name" value="T_SNARE_dom"/>
</dbReference>
<dbReference type="Pfam" id="PF17200">
    <property type="entry name" value="sCache_2"/>
    <property type="match status" value="1"/>
</dbReference>
<evidence type="ECO:0000256" key="2">
    <source>
        <dbReference type="ARBA" id="ARBA00022475"/>
    </source>
</evidence>
<dbReference type="SMART" id="SM00304">
    <property type="entry name" value="HAMP"/>
    <property type="match status" value="1"/>
</dbReference>
<dbReference type="AlphaFoldDB" id="A0A1I3W2R6"/>
<feature type="domain" description="Methyl-accepting transducer" evidence="11">
    <location>
        <begin position="302"/>
        <end position="538"/>
    </location>
</feature>
<dbReference type="GO" id="GO:0006935">
    <property type="term" value="P:chemotaxis"/>
    <property type="evidence" value="ECO:0007669"/>
    <property type="project" value="InterPro"/>
</dbReference>
<dbReference type="Gene3D" id="1.10.287.950">
    <property type="entry name" value="Methyl-accepting chemotaxis protein"/>
    <property type="match status" value="1"/>
</dbReference>
<evidence type="ECO:0000256" key="5">
    <source>
        <dbReference type="ARBA" id="ARBA00022989"/>
    </source>
</evidence>
<dbReference type="CDD" id="cd06225">
    <property type="entry name" value="HAMP"/>
    <property type="match status" value="1"/>
</dbReference>
<evidence type="ECO:0000256" key="1">
    <source>
        <dbReference type="ARBA" id="ARBA00004429"/>
    </source>
</evidence>
<gene>
    <name evidence="14" type="ORF">SAMN04488082_1128</name>
</gene>
<reference evidence="15" key="1">
    <citation type="submission" date="2016-10" db="EMBL/GenBank/DDBJ databases">
        <authorList>
            <person name="Varghese N."/>
            <person name="Submissions S."/>
        </authorList>
    </citation>
    <scope>NUCLEOTIDE SEQUENCE [LARGE SCALE GENOMIC DNA]</scope>
    <source>
        <strain evidence="15">DSM 5918</strain>
    </source>
</reference>
<dbReference type="SMART" id="SM01049">
    <property type="entry name" value="Cache_2"/>
    <property type="match status" value="1"/>
</dbReference>
<evidence type="ECO:0000256" key="10">
    <source>
        <dbReference type="SAM" id="Phobius"/>
    </source>
</evidence>
<name>A0A1I3W2R6_9BACT</name>
<dbReference type="EMBL" id="FORX01000012">
    <property type="protein sequence ID" value="SFK01732.1"/>
    <property type="molecule type" value="Genomic_DNA"/>
</dbReference>
<evidence type="ECO:0000259" key="12">
    <source>
        <dbReference type="PROSITE" id="PS50192"/>
    </source>
</evidence>
<dbReference type="PANTHER" id="PTHR32089">
    <property type="entry name" value="METHYL-ACCEPTING CHEMOTAXIS PROTEIN MCPB"/>
    <property type="match status" value="1"/>
</dbReference>
<dbReference type="SUPFAM" id="SSF58104">
    <property type="entry name" value="Methyl-accepting chemotaxis protein (MCP) signaling domain"/>
    <property type="match status" value="1"/>
</dbReference>
<evidence type="ECO:0000259" key="11">
    <source>
        <dbReference type="PROSITE" id="PS50111"/>
    </source>
</evidence>
<feature type="domain" description="HAMP" evidence="13">
    <location>
        <begin position="229"/>
        <end position="283"/>
    </location>
</feature>
<sequence>MSMRLGIRNRLLLLVGVMLVFIGAVVSFFVYQAANSKSQMIDRVGIIMTDEAKDKIMVLTQALTKSVEAGIRNVTDQDEKIGVIRNLVTDIRFEEDQSGYIFVYQGTTSRIMPPNPALEGTDLKDLKDPNGLYLIRELSEVAEKGGGFVEYIFDKPGKGNQPKVSYSTMIPGTDLWIGTGIYIDNIAEAQAKVAADLESAAARSLTIAMSFIGAGFAFLVLPLTIFLIRSIITPLKRMIGMLKDIAQGEGDLTARLKDTSGTETQELAEWFNKFVEQVHGIIREVAGNSAQVNQASTGLLGLATNLRGASSDMTAKSTNVAAATEEMSSNMNSVASAMEEFSINIGTVATASEEMTATIAEISQNASKAKDITGHAVGKATEASRRVDELGVAAREIDKVTETITAISSQTNLLALNATIEAARAGEAGRGFAVVANEIKELAMQTARATEEIRGKIQGIQSATGITVSEIQQVSQVINEVDIIVGTIAAAVEEQSVTTRDIADNVGQASQGVQEVNENVSQAEAVTGDIAREVTAVSAASGDIAHSAEAVQASSESLSGLARDLNAMVGKFKI</sequence>
<dbReference type="OrthoDB" id="9787709at2"/>
<dbReference type="PROSITE" id="PS50111">
    <property type="entry name" value="CHEMOTAXIS_TRANSDUC_2"/>
    <property type="match status" value="1"/>
</dbReference>
<keyword evidence="5 10" id="KW-1133">Transmembrane helix</keyword>
<dbReference type="RefSeq" id="WP_092375773.1">
    <property type="nucleotide sequence ID" value="NZ_FORX01000012.1"/>
</dbReference>
<keyword evidence="4 10" id="KW-0812">Transmembrane</keyword>
<organism evidence="14 15">
    <name type="scientific">Desulfomicrobium apsheronum</name>
    <dbReference type="NCBI Taxonomy" id="52560"/>
    <lineage>
        <taxon>Bacteria</taxon>
        <taxon>Pseudomonadati</taxon>
        <taxon>Thermodesulfobacteriota</taxon>
        <taxon>Desulfovibrionia</taxon>
        <taxon>Desulfovibrionales</taxon>
        <taxon>Desulfomicrobiaceae</taxon>
        <taxon>Desulfomicrobium</taxon>
    </lineage>
</organism>
<dbReference type="Pfam" id="PF00672">
    <property type="entry name" value="HAMP"/>
    <property type="match status" value="1"/>
</dbReference>
<feature type="transmembrane region" description="Helical" evidence="10">
    <location>
        <begin position="207"/>
        <end position="228"/>
    </location>
</feature>
<dbReference type="PANTHER" id="PTHR32089:SF112">
    <property type="entry name" value="LYSOZYME-LIKE PROTEIN-RELATED"/>
    <property type="match status" value="1"/>
</dbReference>
<accession>A0A1I3W2R6</accession>
<dbReference type="SMART" id="SM00283">
    <property type="entry name" value="MA"/>
    <property type="match status" value="1"/>
</dbReference>
<comment type="similarity">
    <text evidence="8">Belongs to the methyl-accepting chemotaxis (MCP) protein family.</text>
</comment>
<evidence type="ECO:0000256" key="8">
    <source>
        <dbReference type="ARBA" id="ARBA00029447"/>
    </source>
</evidence>
<dbReference type="STRING" id="52560.SAMN04488082_1128"/>
<dbReference type="GO" id="GO:0005886">
    <property type="term" value="C:plasma membrane"/>
    <property type="evidence" value="ECO:0007669"/>
    <property type="project" value="UniProtKB-SubCell"/>
</dbReference>
<dbReference type="PROSITE" id="PS50885">
    <property type="entry name" value="HAMP"/>
    <property type="match status" value="1"/>
</dbReference>
<dbReference type="InterPro" id="IPR004090">
    <property type="entry name" value="Chemotax_Me-accpt_rcpt"/>
</dbReference>
<dbReference type="Pfam" id="PF00015">
    <property type="entry name" value="MCPsignal"/>
    <property type="match status" value="1"/>
</dbReference>
<evidence type="ECO:0000259" key="13">
    <source>
        <dbReference type="PROSITE" id="PS50885"/>
    </source>
</evidence>
<evidence type="ECO:0000313" key="14">
    <source>
        <dbReference type="EMBL" id="SFK01732.1"/>
    </source>
</evidence>
<keyword evidence="2" id="KW-1003">Cell membrane</keyword>
<keyword evidence="7 9" id="KW-0807">Transducer</keyword>
<dbReference type="InterPro" id="IPR004089">
    <property type="entry name" value="MCPsignal_dom"/>
</dbReference>
<comment type="subcellular location">
    <subcellularLocation>
        <location evidence="1">Cell inner membrane</location>
        <topology evidence="1">Multi-pass membrane protein</topology>
    </subcellularLocation>
</comment>
<dbReference type="InterPro" id="IPR003660">
    <property type="entry name" value="HAMP_dom"/>
</dbReference>
<keyword evidence="6 10" id="KW-0472">Membrane</keyword>
<dbReference type="GO" id="GO:0004888">
    <property type="term" value="F:transmembrane signaling receptor activity"/>
    <property type="evidence" value="ECO:0007669"/>
    <property type="project" value="InterPro"/>
</dbReference>
<dbReference type="PRINTS" id="PR00260">
    <property type="entry name" value="CHEMTRNSDUCR"/>
</dbReference>
<feature type="domain" description="T-SNARE coiled-coil homology" evidence="12">
    <location>
        <begin position="469"/>
        <end position="523"/>
    </location>
</feature>
<evidence type="ECO:0000256" key="9">
    <source>
        <dbReference type="PROSITE-ProRule" id="PRU00284"/>
    </source>
</evidence>
<dbReference type="GO" id="GO:0007165">
    <property type="term" value="P:signal transduction"/>
    <property type="evidence" value="ECO:0007669"/>
    <property type="project" value="UniProtKB-KW"/>
</dbReference>
<dbReference type="PROSITE" id="PS50192">
    <property type="entry name" value="T_SNARE"/>
    <property type="match status" value="1"/>
</dbReference>
<feature type="transmembrane region" description="Helical" evidence="10">
    <location>
        <begin position="12"/>
        <end position="31"/>
    </location>
</feature>
<proteinExistence type="inferred from homology"/>